<organism evidence="1">
    <name type="scientific">Anguilla anguilla</name>
    <name type="common">European freshwater eel</name>
    <name type="synonym">Muraena anguilla</name>
    <dbReference type="NCBI Taxonomy" id="7936"/>
    <lineage>
        <taxon>Eukaryota</taxon>
        <taxon>Metazoa</taxon>
        <taxon>Chordata</taxon>
        <taxon>Craniata</taxon>
        <taxon>Vertebrata</taxon>
        <taxon>Euteleostomi</taxon>
        <taxon>Actinopterygii</taxon>
        <taxon>Neopterygii</taxon>
        <taxon>Teleostei</taxon>
        <taxon>Anguilliformes</taxon>
        <taxon>Anguillidae</taxon>
        <taxon>Anguilla</taxon>
    </lineage>
</organism>
<evidence type="ECO:0000313" key="1">
    <source>
        <dbReference type="EMBL" id="JAH88746.1"/>
    </source>
</evidence>
<name>A0A0E9WEN3_ANGAN</name>
<reference evidence="1" key="1">
    <citation type="submission" date="2014-11" db="EMBL/GenBank/DDBJ databases">
        <authorList>
            <person name="Amaro Gonzalez C."/>
        </authorList>
    </citation>
    <scope>NUCLEOTIDE SEQUENCE</scope>
</reference>
<proteinExistence type="predicted"/>
<accession>A0A0E9WEN3</accession>
<reference evidence="1" key="2">
    <citation type="journal article" date="2015" name="Fish Shellfish Immunol.">
        <title>Early steps in the European eel (Anguilla anguilla)-Vibrio vulnificus interaction in the gills: Role of the RtxA13 toxin.</title>
        <authorList>
            <person name="Callol A."/>
            <person name="Pajuelo D."/>
            <person name="Ebbesson L."/>
            <person name="Teles M."/>
            <person name="MacKenzie S."/>
            <person name="Amaro C."/>
        </authorList>
    </citation>
    <scope>NUCLEOTIDE SEQUENCE</scope>
</reference>
<dbReference type="EMBL" id="GBXM01019831">
    <property type="protein sequence ID" value="JAH88746.1"/>
    <property type="molecule type" value="Transcribed_RNA"/>
</dbReference>
<dbReference type="AlphaFoldDB" id="A0A0E9WEN3"/>
<protein>
    <submittedName>
        <fullName evidence="1">Uncharacterized protein</fullName>
    </submittedName>
</protein>
<sequence>MTGHSSDNHNNNQMLNTIFEQRKKIITFIQDKKEKKCT</sequence>